<evidence type="ECO:0000256" key="15">
    <source>
        <dbReference type="RuleBase" id="RU000461"/>
    </source>
</evidence>
<dbReference type="InterPro" id="IPR050196">
    <property type="entry name" value="Cytochrome_P450_Monoox"/>
</dbReference>
<keyword evidence="7 14" id="KW-0479">Metal-binding</keyword>
<keyword evidence="11 14" id="KW-0408">Iron</keyword>
<comment type="caution">
    <text evidence="17">The sequence shown here is derived from an EMBL/GenBank/DDBJ whole genome shotgun (WGS) entry which is preliminary data.</text>
</comment>
<evidence type="ECO:0000256" key="5">
    <source>
        <dbReference type="ARBA" id="ARBA00010617"/>
    </source>
</evidence>
<dbReference type="Gene3D" id="1.10.630.10">
    <property type="entry name" value="Cytochrome P450"/>
    <property type="match status" value="1"/>
</dbReference>
<evidence type="ECO:0000256" key="10">
    <source>
        <dbReference type="ARBA" id="ARBA00023002"/>
    </source>
</evidence>
<dbReference type="GO" id="GO:0020037">
    <property type="term" value="F:heme binding"/>
    <property type="evidence" value="ECO:0007669"/>
    <property type="project" value="InterPro"/>
</dbReference>
<gene>
    <name evidence="17" type="ORF">AgaP_AGAP010414</name>
</gene>
<dbReference type="VEuPathDB" id="VectorBase:AGAP010414"/>
<reference evidence="17" key="5">
    <citation type="submission" date="2011-05" db="EMBL/GenBank/DDBJ databases">
        <authorList>
            <consortium name="VectorBase"/>
        </authorList>
    </citation>
    <scope>NUCLEOTIDE SEQUENCE</scope>
    <source>
        <strain evidence="17">PEST</strain>
    </source>
</reference>
<evidence type="ECO:0000256" key="14">
    <source>
        <dbReference type="PIRSR" id="PIRSR602401-1"/>
    </source>
</evidence>
<dbReference type="GO" id="GO:0005789">
    <property type="term" value="C:endoplasmic reticulum membrane"/>
    <property type="evidence" value="ECO:0007669"/>
    <property type="project" value="UniProtKB-SubCell"/>
</dbReference>
<evidence type="ECO:0000256" key="4">
    <source>
        <dbReference type="ARBA" id="ARBA00004406"/>
    </source>
</evidence>
<dbReference type="SUPFAM" id="SSF48264">
    <property type="entry name" value="Cytochrome P450"/>
    <property type="match status" value="1"/>
</dbReference>
<dbReference type="VEuPathDB" id="VectorBase:AGAMI1_010000"/>
<name>Q5TUH6_ANOGA</name>
<reference evidence="17" key="4">
    <citation type="journal article" date="2007" name="Genome Biol.">
        <title>Update of the Anopheles gambiae PEST genome assembly.</title>
        <authorList>
            <person name="Sharakhova M.V."/>
            <person name="Hammond M.P."/>
            <person name="Lobo N.F."/>
            <person name="Krzywinski J."/>
            <person name="Unger M.F."/>
            <person name="Hillenmeyer M.E."/>
            <person name="Bruggner R.V."/>
            <person name="Birney E."/>
            <person name="Collins F.H."/>
        </authorList>
    </citation>
    <scope>NUCLEOTIDE SEQUENCE</scope>
    <source>
        <strain evidence="17">PEST</strain>
    </source>
</reference>
<evidence type="ECO:0000256" key="12">
    <source>
        <dbReference type="ARBA" id="ARBA00023033"/>
    </source>
</evidence>
<dbReference type="PaxDb" id="7165-AGAP010414-PA"/>
<dbReference type="GO" id="GO:0005506">
    <property type="term" value="F:iron ion binding"/>
    <property type="evidence" value="ECO:0007669"/>
    <property type="project" value="InterPro"/>
</dbReference>
<evidence type="ECO:0000256" key="13">
    <source>
        <dbReference type="ARBA" id="ARBA00023136"/>
    </source>
</evidence>
<evidence type="ECO:0000256" key="11">
    <source>
        <dbReference type="ARBA" id="ARBA00023004"/>
    </source>
</evidence>
<comment type="cofactor">
    <cofactor evidence="1 14">
        <name>heme</name>
        <dbReference type="ChEBI" id="CHEBI:30413"/>
    </cofactor>
</comment>
<dbReference type="eggNOG" id="KOG0157">
    <property type="taxonomic scope" value="Eukaryota"/>
</dbReference>
<dbReference type="GO" id="GO:0016705">
    <property type="term" value="F:oxidoreductase activity, acting on paired donors, with incorporation or reduction of molecular oxygen"/>
    <property type="evidence" value="ECO:0007669"/>
    <property type="project" value="InterPro"/>
</dbReference>
<keyword evidence="13 16" id="KW-0472">Membrane</keyword>
<keyword evidence="9" id="KW-0492">Microsome</keyword>
<sequence>RKHINIVAMSSILWSDLVPNALQLLSPTAWIVMLTVAASTVIFYRQRAEVAKHINRIPGPPALPLLGNSLQWLVDRDEMFSTINGARLLYGRRQGFNRVWAGLKPYILISKATAAERILSSSKNIEKGRDYDLLKPWIGTGLLTSHAAKWHQRRKMLTPTFHFKILANFVEVMNKQSYVLVRQLEKQLNNTEGFDCTIYATLTSLDIICETAMGYPIHALEKSDSEYVKAHEKISEIILERLQKFWLRSDFIFRFTKAYTEHEHCLKILHDFAYSMIQKRREMYRQRKQSMLSETGSADNAPHSEEAHGQRKQLAFLDLLLELSEDGQLLSDADIREEVDTFILGGHDTTATALAWMLYLLGTDQTVQERVFLEIDGIMGGDRERHPTMAELSEMRYLECCIKESLRLFPSIPILSRTLTTGVDIEGHHIPSGTNAVIMLYQLHRDPQYFPNPEKFYPDRFLPENSTNRHPYSYIPFSAGPRNCIGQKFGALEEKAVISAVVRNYKIESVHRREDLILYGDLVMRTKGGLKIRIQRRI</sequence>
<dbReference type="PhylomeDB" id="Q5TUH6"/>
<dbReference type="InParanoid" id="Q5TUH6"/>
<keyword evidence="6 14" id="KW-0349">Heme</keyword>
<dbReference type="InterPro" id="IPR002401">
    <property type="entry name" value="Cyt_P450_E_grp-I"/>
</dbReference>
<keyword evidence="10 15" id="KW-0560">Oxidoreductase</keyword>
<feature type="binding site" description="axial binding residue" evidence="14">
    <location>
        <position position="484"/>
    </location>
    <ligand>
        <name>heme</name>
        <dbReference type="ChEBI" id="CHEBI:30413"/>
    </ligand>
    <ligandPart>
        <name>Fe</name>
        <dbReference type="ChEBI" id="CHEBI:18248"/>
    </ligandPart>
</feature>
<keyword evidence="8" id="KW-0256">Endoplasmic reticulum</keyword>
<dbReference type="PRINTS" id="PR00385">
    <property type="entry name" value="P450"/>
</dbReference>
<evidence type="ECO:0000256" key="3">
    <source>
        <dbReference type="ARBA" id="ARBA00004174"/>
    </source>
</evidence>
<feature type="transmembrane region" description="Helical" evidence="16">
    <location>
        <begin position="24"/>
        <end position="44"/>
    </location>
</feature>
<accession>Q5TUH6</accession>
<dbReference type="InterPro" id="IPR017972">
    <property type="entry name" value="Cyt_P450_CS"/>
</dbReference>
<dbReference type="Pfam" id="PF00067">
    <property type="entry name" value="p450"/>
    <property type="match status" value="1"/>
</dbReference>
<comment type="similarity">
    <text evidence="5 15">Belongs to the cytochrome P450 family.</text>
</comment>
<comment type="function">
    <text evidence="2">May be involved in the metabolism of insect hormones and in the breakdown of synthetic insecticides.</text>
</comment>
<dbReference type="GO" id="GO:0004497">
    <property type="term" value="F:monooxygenase activity"/>
    <property type="evidence" value="ECO:0007669"/>
    <property type="project" value="UniProtKB-KW"/>
</dbReference>
<dbReference type="PRINTS" id="PR00463">
    <property type="entry name" value="EP450I"/>
</dbReference>
<comment type="subcellular location">
    <subcellularLocation>
        <location evidence="4">Endoplasmic reticulum membrane</location>
        <topology evidence="4">Peripheral membrane protein</topology>
    </subcellularLocation>
    <subcellularLocation>
        <location evidence="3">Microsome membrane</location>
        <topology evidence="3">Peripheral membrane protein</topology>
    </subcellularLocation>
</comment>
<evidence type="ECO:0000256" key="9">
    <source>
        <dbReference type="ARBA" id="ARBA00022848"/>
    </source>
</evidence>
<evidence type="ECO:0000256" key="16">
    <source>
        <dbReference type="SAM" id="Phobius"/>
    </source>
</evidence>
<organism evidence="17">
    <name type="scientific">Anopheles gambiae</name>
    <name type="common">African malaria mosquito</name>
    <dbReference type="NCBI Taxonomy" id="7165"/>
    <lineage>
        <taxon>Eukaryota</taxon>
        <taxon>Metazoa</taxon>
        <taxon>Ecdysozoa</taxon>
        <taxon>Arthropoda</taxon>
        <taxon>Hexapoda</taxon>
        <taxon>Insecta</taxon>
        <taxon>Pterygota</taxon>
        <taxon>Neoptera</taxon>
        <taxon>Endopterygota</taxon>
        <taxon>Diptera</taxon>
        <taxon>Nematocera</taxon>
        <taxon>Culicoidea</taxon>
        <taxon>Culicidae</taxon>
        <taxon>Anophelinae</taxon>
        <taxon>Anopheles</taxon>
    </lineage>
</organism>
<proteinExistence type="inferred from homology"/>
<dbReference type="KEGG" id="aga:1272634"/>
<reference evidence="17" key="2">
    <citation type="submission" date="2002-03" db="EMBL/GenBank/DDBJ databases">
        <authorList>
            <consortium name="The Anopheles Genome Sequencing Consortium"/>
        </authorList>
    </citation>
    <scope>NUCLEOTIDE SEQUENCE</scope>
    <source>
        <strain evidence="17">PEST</strain>
    </source>
</reference>
<keyword evidence="12 15" id="KW-0503">Monooxygenase</keyword>
<evidence type="ECO:0000256" key="2">
    <source>
        <dbReference type="ARBA" id="ARBA00003690"/>
    </source>
</evidence>
<reference evidence="17" key="3">
    <citation type="journal article" date="2004" name="Trends Parasitol.">
        <title>The Anopheles gambiae genome: an update.</title>
        <authorList>
            <person name="Mongin E."/>
            <person name="Louis C."/>
            <person name="Holt R.A."/>
            <person name="Birney E."/>
            <person name="Collins F.H."/>
        </authorList>
    </citation>
    <scope>NUCLEOTIDE SEQUENCE</scope>
    <source>
        <strain evidence="17">PEST</strain>
    </source>
</reference>
<feature type="non-terminal residue" evidence="17">
    <location>
        <position position="1"/>
    </location>
</feature>
<dbReference type="PROSITE" id="PS00086">
    <property type="entry name" value="CYTOCHROME_P450"/>
    <property type="match status" value="1"/>
</dbReference>
<keyword evidence="16" id="KW-1133">Transmembrane helix</keyword>
<evidence type="ECO:0000256" key="6">
    <source>
        <dbReference type="ARBA" id="ARBA00022617"/>
    </source>
</evidence>
<reference evidence="17" key="1">
    <citation type="journal article" date="2002" name="Science">
        <title>The genome sequence of the malaria mosquito Anopheles gambiae.</title>
        <authorList>
            <person name="Holt R.A."/>
            <person name="Subramanian G.M."/>
            <person name="Halpern A."/>
            <person name="Sutton G.G."/>
            <person name="Charlab R."/>
            <person name="Nusskern D.R."/>
            <person name="Wincker P."/>
            <person name="Clark A.G."/>
            <person name="Ribeiro J.M."/>
            <person name="Wides R."/>
            <person name="Salzberg S.L."/>
            <person name="Loftus B."/>
            <person name="Yandell M."/>
            <person name="Majoros W.H."/>
            <person name="Rusch D.B."/>
            <person name="Lai Z."/>
            <person name="Kraft C.L."/>
            <person name="Abril J.F."/>
            <person name="Anthouard V."/>
            <person name="Arensburger P."/>
            <person name="Atkinson P.W."/>
            <person name="Baden H."/>
            <person name="de Berardinis V."/>
            <person name="Baldwin D."/>
            <person name="Benes V."/>
            <person name="Biedler J."/>
            <person name="Blass C."/>
            <person name="Bolanos R."/>
            <person name="Boscus D."/>
            <person name="Barnstead M."/>
            <person name="Cai S."/>
            <person name="Center A."/>
            <person name="Chaturverdi K."/>
            <person name="Christophides G.K."/>
            <person name="Chrystal M.A."/>
            <person name="Clamp M."/>
            <person name="Cravchik A."/>
            <person name="Curwen V."/>
            <person name="Dana A."/>
            <person name="Delcher A."/>
            <person name="Dew I."/>
            <person name="Evans C.A."/>
            <person name="Flanigan M."/>
            <person name="Grundschober-Freimoser A."/>
            <person name="Friedli L."/>
            <person name="Gu Z."/>
            <person name="Guan P."/>
            <person name="Guigo R."/>
            <person name="Hillenmeyer M.E."/>
            <person name="Hladun S.L."/>
            <person name="Hogan J.R."/>
            <person name="Hong Y.S."/>
            <person name="Hoover J."/>
            <person name="Jaillon O."/>
            <person name="Ke Z."/>
            <person name="Kodira C."/>
            <person name="Kokoza E."/>
            <person name="Koutsos A."/>
            <person name="Letunic I."/>
            <person name="Levitsky A."/>
            <person name="Liang Y."/>
            <person name="Lin J.J."/>
            <person name="Lobo N.F."/>
            <person name="Lopez J.R."/>
            <person name="Malek J.A."/>
            <person name="McIntosh T.C."/>
            <person name="Meister S."/>
            <person name="Miller J."/>
            <person name="Mobarry C."/>
            <person name="Mongin E."/>
            <person name="Murphy S.D."/>
            <person name="O'Brochta D.A."/>
            <person name="Pfannkoch C."/>
            <person name="Qi R."/>
            <person name="Regier M.A."/>
            <person name="Remington K."/>
            <person name="Shao H."/>
            <person name="Sharakhova M.V."/>
            <person name="Sitter C.D."/>
            <person name="Shetty J."/>
            <person name="Smith T.J."/>
            <person name="Strong R."/>
            <person name="Sun J."/>
            <person name="Thomasova D."/>
            <person name="Ton L.Q."/>
            <person name="Topalis P."/>
            <person name="Tu Z."/>
            <person name="Unger M.F."/>
            <person name="Walenz B."/>
            <person name="Wang A."/>
            <person name="Wang J."/>
            <person name="Wang M."/>
            <person name="Wang X."/>
            <person name="Woodford K.J."/>
            <person name="Wortman J.R."/>
            <person name="Wu M."/>
            <person name="Yao A."/>
            <person name="Zdobnov E.M."/>
            <person name="Zhang H."/>
            <person name="Zhao Q."/>
            <person name="Zhao S."/>
            <person name="Zhu S.C."/>
            <person name="Zhimulev I."/>
            <person name="Coluzzi M."/>
            <person name="della Torre A."/>
            <person name="Roth C.W."/>
            <person name="Louis C."/>
            <person name="Kalush F."/>
            <person name="Mural R.J."/>
            <person name="Myers E.W."/>
            <person name="Adams M.D."/>
            <person name="Smith H.O."/>
            <person name="Broder S."/>
            <person name="Gardner M.J."/>
            <person name="Fraser C.M."/>
            <person name="Birney E."/>
            <person name="Bork P."/>
            <person name="Brey P.T."/>
            <person name="Venter J.C."/>
            <person name="Weissenbach J."/>
            <person name="Kafatos F.C."/>
            <person name="Collins F.H."/>
            <person name="Hoffman S.L."/>
        </authorList>
    </citation>
    <scope>NUCLEOTIDE SEQUENCE [LARGE SCALE GENOMIC DNA]</scope>
    <source>
        <strain evidence="17">PEST</strain>
    </source>
</reference>
<dbReference type="PANTHER" id="PTHR24291:SF189">
    <property type="entry name" value="CYTOCHROME P450 4C3-RELATED"/>
    <property type="match status" value="1"/>
</dbReference>
<dbReference type="EMBL" id="AAAB01008849">
    <property type="protein sequence ID" value="EAL41025.3"/>
    <property type="molecule type" value="Genomic_DNA"/>
</dbReference>
<dbReference type="InterPro" id="IPR036396">
    <property type="entry name" value="Cyt_P450_sf"/>
</dbReference>
<dbReference type="InterPro" id="IPR001128">
    <property type="entry name" value="Cyt_P450"/>
</dbReference>
<dbReference type="PANTHER" id="PTHR24291">
    <property type="entry name" value="CYTOCHROME P450 FAMILY 4"/>
    <property type="match status" value="1"/>
</dbReference>
<dbReference type="AlphaFoldDB" id="Q5TUH6"/>
<dbReference type="OMA" id="QQMHLFS"/>
<evidence type="ECO:0000313" key="17">
    <source>
        <dbReference type="EMBL" id="EAL41025.3"/>
    </source>
</evidence>
<evidence type="ECO:0000256" key="1">
    <source>
        <dbReference type="ARBA" id="ARBA00001971"/>
    </source>
</evidence>
<protein>
    <submittedName>
        <fullName evidence="17">AGAP010414-PA</fullName>
    </submittedName>
</protein>
<dbReference type="HOGENOM" id="CLU_001570_5_1_1"/>
<evidence type="ECO:0000256" key="8">
    <source>
        <dbReference type="ARBA" id="ARBA00022824"/>
    </source>
</evidence>
<keyword evidence="16" id="KW-0812">Transmembrane</keyword>
<evidence type="ECO:0000256" key="7">
    <source>
        <dbReference type="ARBA" id="ARBA00022723"/>
    </source>
</evidence>